<dbReference type="HOGENOM" id="CLU_1862211_0_0_0"/>
<proteinExistence type="predicted"/>
<name>A0A068NT56_FIMGI</name>
<dbReference type="Proteomes" id="UP000027982">
    <property type="component" value="Chromosome"/>
</dbReference>
<organism evidence="1 2">
    <name type="scientific">Fimbriimonas ginsengisoli Gsoil 348</name>
    <dbReference type="NCBI Taxonomy" id="661478"/>
    <lineage>
        <taxon>Bacteria</taxon>
        <taxon>Bacillati</taxon>
        <taxon>Armatimonadota</taxon>
        <taxon>Fimbriimonadia</taxon>
        <taxon>Fimbriimonadales</taxon>
        <taxon>Fimbriimonadaceae</taxon>
        <taxon>Fimbriimonas</taxon>
    </lineage>
</organism>
<dbReference type="KEGG" id="fgi:OP10G_1446"/>
<evidence type="ECO:0000313" key="1">
    <source>
        <dbReference type="EMBL" id="AIE84814.1"/>
    </source>
</evidence>
<reference evidence="1 2" key="1">
    <citation type="journal article" date="2014" name="PLoS ONE">
        <title>The first complete genome sequence of the class fimbriimonadia in the phylum armatimonadetes.</title>
        <authorList>
            <person name="Hu Z.Y."/>
            <person name="Wang Y.Z."/>
            <person name="Im W.T."/>
            <person name="Wang S.Y."/>
            <person name="Zhao G.P."/>
            <person name="Zheng H.J."/>
            <person name="Quan Z.X."/>
        </authorList>
    </citation>
    <scope>NUCLEOTIDE SEQUENCE [LARGE SCALE GENOMIC DNA]</scope>
    <source>
        <strain evidence="1">Gsoil 348</strain>
    </source>
</reference>
<dbReference type="AlphaFoldDB" id="A0A068NT56"/>
<dbReference type="EMBL" id="CP007139">
    <property type="protein sequence ID" value="AIE84814.1"/>
    <property type="molecule type" value="Genomic_DNA"/>
</dbReference>
<evidence type="ECO:0000313" key="2">
    <source>
        <dbReference type="Proteomes" id="UP000027982"/>
    </source>
</evidence>
<protein>
    <submittedName>
        <fullName evidence="1">Uncharacterized protein</fullName>
    </submittedName>
</protein>
<sequence length="137" mass="14579">MAQGVPAMAFFDNKHAILEAWGRGLVDVRLDRGHLKLVSRIWGDAADPVNSLIAVGPRNGFFALRSGVVHTLRFTGSGWVVGKADQVAPFSVLIAVAGGLVVFARSTEKSIIALDLKGRRIGAFELPEAGMFLVPIG</sequence>
<accession>A0A068NT56</accession>
<keyword evidence="2" id="KW-1185">Reference proteome</keyword>
<gene>
    <name evidence="1" type="ORF">OP10G_1446</name>
</gene>